<dbReference type="PROSITE" id="PS51898">
    <property type="entry name" value="TYR_RECOMBINASE"/>
    <property type="match status" value="1"/>
</dbReference>
<dbReference type="InterPro" id="IPR053876">
    <property type="entry name" value="Phage_int_M"/>
</dbReference>
<dbReference type="PANTHER" id="PTHR30629:SF2">
    <property type="entry name" value="PROPHAGE INTEGRASE INTS-RELATED"/>
    <property type="match status" value="1"/>
</dbReference>
<dbReference type="Proteomes" id="UP000249203">
    <property type="component" value="Unassembled WGS sequence"/>
</dbReference>
<reference evidence="8 10" key="2">
    <citation type="submission" date="2018-06" db="EMBL/GenBank/DDBJ databases">
        <title>Genomic Encyclopedia of Type Strains, Phase III (KMG-III): the genomes of soil and plant-associated and newly described type strains.</title>
        <authorList>
            <person name="Whitman W."/>
        </authorList>
    </citation>
    <scope>NUCLEOTIDE SEQUENCE [LARGE SCALE GENOMIC DNA]</scope>
    <source>
        <strain evidence="8 10">CGMCC 1.15366</strain>
    </source>
</reference>
<evidence type="ECO:0000313" key="9">
    <source>
        <dbReference type="EMBL" id="RUO28704.1"/>
    </source>
</evidence>
<dbReference type="AlphaFoldDB" id="A0A327XBM6"/>
<dbReference type="InterPro" id="IPR044068">
    <property type="entry name" value="CB"/>
</dbReference>
<dbReference type="Gene3D" id="3.30.160.390">
    <property type="entry name" value="Integrase, DNA-binding domain"/>
    <property type="match status" value="1"/>
</dbReference>
<dbReference type="CDD" id="cd00801">
    <property type="entry name" value="INT_P4_C"/>
    <property type="match status" value="1"/>
</dbReference>
<dbReference type="Pfam" id="PF00589">
    <property type="entry name" value="Phage_integrase"/>
    <property type="match status" value="1"/>
</dbReference>
<dbReference type="GO" id="GO:0006310">
    <property type="term" value="P:DNA recombination"/>
    <property type="evidence" value="ECO:0007669"/>
    <property type="project" value="UniProtKB-KW"/>
</dbReference>
<feature type="domain" description="Core-binding (CB)" evidence="7">
    <location>
        <begin position="98"/>
        <end position="179"/>
    </location>
</feature>
<keyword evidence="2" id="KW-0229">DNA integration</keyword>
<protein>
    <submittedName>
        <fullName evidence="8">Integrase</fullName>
    </submittedName>
</protein>
<dbReference type="InterPro" id="IPR025166">
    <property type="entry name" value="Integrase_DNA_bind_dom"/>
</dbReference>
<reference evidence="9 11" key="1">
    <citation type="journal article" date="2018" name="Front. Microbiol.">
        <title>Genome-Based Analysis Reveals the Taxonomy and Diversity of the Family Idiomarinaceae.</title>
        <authorList>
            <person name="Liu Y."/>
            <person name="Lai Q."/>
            <person name="Shao Z."/>
        </authorList>
    </citation>
    <scope>NUCLEOTIDE SEQUENCE [LARGE SCALE GENOMIC DNA]</scope>
    <source>
        <strain evidence="9 11">CF12-14</strain>
    </source>
</reference>
<evidence type="ECO:0000256" key="5">
    <source>
        <dbReference type="PROSITE-ProRule" id="PRU01248"/>
    </source>
</evidence>
<dbReference type="PANTHER" id="PTHR30629">
    <property type="entry name" value="PROPHAGE INTEGRASE"/>
    <property type="match status" value="1"/>
</dbReference>
<dbReference type="GO" id="GO:0003677">
    <property type="term" value="F:DNA binding"/>
    <property type="evidence" value="ECO:0007669"/>
    <property type="project" value="UniProtKB-UniRule"/>
</dbReference>
<dbReference type="GO" id="GO:0015074">
    <property type="term" value="P:DNA integration"/>
    <property type="evidence" value="ECO:0007669"/>
    <property type="project" value="UniProtKB-KW"/>
</dbReference>
<dbReference type="Gene3D" id="1.10.443.10">
    <property type="entry name" value="Intergrase catalytic core"/>
    <property type="match status" value="1"/>
</dbReference>
<dbReference type="InterPro" id="IPR050808">
    <property type="entry name" value="Phage_Integrase"/>
</dbReference>
<evidence type="ECO:0000256" key="2">
    <source>
        <dbReference type="ARBA" id="ARBA00022908"/>
    </source>
</evidence>
<dbReference type="Pfam" id="PF22022">
    <property type="entry name" value="Phage_int_M"/>
    <property type="match status" value="1"/>
</dbReference>
<keyword evidence="4" id="KW-0233">DNA recombination</keyword>
<evidence type="ECO:0000313" key="10">
    <source>
        <dbReference type="Proteomes" id="UP000249203"/>
    </source>
</evidence>
<organism evidence="8 10">
    <name type="scientific">Aliidiomarina maris</name>
    <dbReference type="NCBI Taxonomy" id="531312"/>
    <lineage>
        <taxon>Bacteria</taxon>
        <taxon>Pseudomonadati</taxon>
        <taxon>Pseudomonadota</taxon>
        <taxon>Gammaproteobacteria</taxon>
        <taxon>Alteromonadales</taxon>
        <taxon>Idiomarinaceae</taxon>
        <taxon>Aliidiomarina</taxon>
    </lineage>
</organism>
<evidence type="ECO:0000256" key="4">
    <source>
        <dbReference type="ARBA" id="ARBA00023172"/>
    </source>
</evidence>
<gene>
    <name evidence="8" type="ORF">B0I24_101279</name>
    <name evidence="9" type="ORF">CWE07_01335</name>
</gene>
<dbReference type="EMBL" id="PIPK01000001">
    <property type="protein sequence ID" value="RUO28704.1"/>
    <property type="molecule type" value="Genomic_DNA"/>
</dbReference>
<dbReference type="PROSITE" id="PS51900">
    <property type="entry name" value="CB"/>
    <property type="match status" value="1"/>
</dbReference>
<accession>A0A327XBM6</accession>
<dbReference type="InterPro" id="IPR010998">
    <property type="entry name" value="Integrase_recombinase_N"/>
</dbReference>
<sequence>MPLTATQINLAKPSDKPYKLYDSHGMFLQVSMSGRKYWRMKYRFAGKEKLLAIGVYPEVSLKDARLTRERARKLLIDGIDPSHEKQSKRRISELAAENSFEAVANEYMKVKLEGFSFTHIDRTTRAIKRDLMPALGKRPVSEITAPELLTILRKVEKRGAVETANRIKQVAGQIFRFAIATGRAERDVSVDLKGALKNPKKSHFAAITNPREVVLLMKSIWAYDATPVVSAALRLSPLLFCRPGELRHMEWTEVNWQLRRIELPAEKMKIGEPLVIPLSNQAIQILKDLHPHTGHGKYIFPSARGAGRPMSINAVRLALRSMGYDNETMTPHGFRAMARTLLDEVLGYRVEYIEQQLGHAVKDANGRAYNRTKHLKQRAEMMQRWSDFLVCQ</sequence>
<feature type="domain" description="Tyr recombinase" evidence="6">
    <location>
        <begin position="202"/>
        <end position="382"/>
    </location>
</feature>
<keyword evidence="11" id="KW-1185">Reference proteome</keyword>
<dbReference type="SUPFAM" id="SSF56349">
    <property type="entry name" value="DNA breaking-rejoining enzymes"/>
    <property type="match status" value="1"/>
</dbReference>
<dbReference type="Proteomes" id="UP000287865">
    <property type="component" value="Unassembled WGS sequence"/>
</dbReference>
<dbReference type="EMBL" id="QLMD01000001">
    <property type="protein sequence ID" value="RAK01656.1"/>
    <property type="molecule type" value="Genomic_DNA"/>
</dbReference>
<name>A0A327XBM6_9GAMM</name>
<evidence type="ECO:0000313" key="8">
    <source>
        <dbReference type="EMBL" id="RAK01656.1"/>
    </source>
</evidence>
<comment type="caution">
    <text evidence="8">The sequence shown here is derived from an EMBL/GenBank/DDBJ whole genome shotgun (WGS) entry which is preliminary data.</text>
</comment>
<proteinExistence type="inferred from homology"/>
<dbReference type="InterPro" id="IPR011010">
    <property type="entry name" value="DNA_brk_join_enz"/>
</dbReference>
<evidence type="ECO:0000259" key="6">
    <source>
        <dbReference type="PROSITE" id="PS51898"/>
    </source>
</evidence>
<dbReference type="InterPro" id="IPR038488">
    <property type="entry name" value="Integrase_DNA-bd_sf"/>
</dbReference>
<evidence type="ECO:0000256" key="1">
    <source>
        <dbReference type="ARBA" id="ARBA00008857"/>
    </source>
</evidence>
<comment type="similarity">
    <text evidence="1">Belongs to the 'phage' integrase family.</text>
</comment>
<evidence type="ECO:0000259" key="7">
    <source>
        <dbReference type="PROSITE" id="PS51900"/>
    </source>
</evidence>
<evidence type="ECO:0000313" key="11">
    <source>
        <dbReference type="Proteomes" id="UP000287865"/>
    </source>
</evidence>
<dbReference type="Gene3D" id="1.10.150.130">
    <property type="match status" value="1"/>
</dbReference>
<keyword evidence="3 5" id="KW-0238">DNA-binding</keyword>
<dbReference type="InterPro" id="IPR013762">
    <property type="entry name" value="Integrase-like_cat_sf"/>
</dbReference>
<dbReference type="InterPro" id="IPR002104">
    <property type="entry name" value="Integrase_catalytic"/>
</dbReference>
<evidence type="ECO:0000256" key="3">
    <source>
        <dbReference type="ARBA" id="ARBA00023125"/>
    </source>
</evidence>
<dbReference type="Pfam" id="PF13356">
    <property type="entry name" value="Arm-DNA-bind_3"/>
    <property type="match status" value="1"/>
</dbReference>
<dbReference type="OrthoDB" id="9795573at2"/>